<dbReference type="InterPro" id="IPR036388">
    <property type="entry name" value="WH-like_DNA-bd_sf"/>
</dbReference>
<dbReference type="Gene3D" id="1.10.10.10">
    <property type="entry name" value="Winged helix-like DNA-binding domain superfamily/Winged helix DNA-binding domain"/>
    <property type="match status" value="1"/>
</dbReference>
<dbReference type="PROSITE" id="PS00622">
    <property type="entry name" value="HTH_LUXR_1"/>
    <property type="match status" value="1"/>
</dbReference>
<organism evidence="5 6">
    <name type="scientific">Aliiroseovarius pelagivivens</name>
    <dbReference type="NCBI Taxonomy" id="1639690"/>
    <lineage>
        <taxon>Bacteria</taxon>
        <taxon>Pseudomonadati</taxon>
        <taxon>Pseudomonadota</taxon>
        <taxon>Alphaproteobacteria</taxon>
        <taxon>Rhodobacterales</taxon>
        <taxon>Paracoccaceae</taxon>
        <taxon>Aliiroseovarius</taxon>
    </lineage>
</organism>
<feature type="domain" description="HTH luxR-type" evidence="3">
    <location>
        <begin position="162"/>
        <end position="228"/>
    </location>
</feature>
<dbReference type="OrthoDB" id="9814495at2"/>
<dbReference type="CDD" id="cd06170">
    <property type="entry name" value="LuxR_C_like"/>
    <property type="match status" value="1"/>
</dbReference>
<feature type="modified residue" description="4-aspartylphosphate" evidence="2">
    <location>
        <position position="82"/>
    </location>
</feature>
<dbReference type="InterPro" id="IPR051015">
    <property type="entry name" value="EvgA-like"/>
</dbReference>
<dbReference type="GO" id="GO:0003677">
    <property type="term" value="F:DNA binding"/>
    <property type="evidence" value="ECO:0007669"/>
    <property type="project" value="UniProtKB-KW"/>
</dbReference>
<dbReference type="Gene3D" id="3.40.50.2300">
    <property type="match status" value="1"/>
</dbReference>
<dbReference type="SUPFAM" id="SSF52172">
    <property type="entry name" value="CheY-like"/>
    <property type="match status" value="1"/>
</dbReference>
<dbReference type="Proteomes" id="UP000244911">
    <property type="component" value="Unassembled WGS sequence"/>
</dbReference>
<dbReference type="PANTHER" id="PTHR45566:SF1">
    <property type="entry name" value="HTH-TYPE TRANSCRIPTIONAL REGULATOR YHJB-RELATED"/>
    <property type="match status" value="1"/>
</dbReference>
<evidence type="ECO:0000259" key="4">
    <source>
        <dbReference type="PROSITE" id="PS50110"/>
    </source>
</evidence>
<evidence type="ECO:0000313" key="6">
    <source>
        <dbReference type="Proteomes" id="UP000244911"/>
    </source>
</evidence>
<protein>
    <submittedName>
        <fullName evidence="5">Transcriptional regulatory protein DegU</fullName>
    </submittedName>
</protein>
<dbReference type="SMART" id="SM00421">
    <property type="entry name" value="HTH_LUXR"/>
    <property type="match status" value="1"/>
</dbReference>
<dbReference type="AlphaFoldDB" id="A0A2R8AH14"/>
<dbReference type="GO" id="GO:0000160">
    <property type="term" value="P:phosphorelay signal transduction system"/>
    <property type="evidence" value="ECO:0007669"/>
    <property type="project" value="InterPro"/>
</dbReference>
<reference evidence="5 6" key="1">
    <citation type="submission" date="2018-03" db="EMBL/GenBank/DDBJ databases">
        <authorList>
            <person name="Keele B.F."/>
        </authorList>
    </citation>
    <scope>NUCLEOTIDE SEQUENCE [LARGE SCALE GENOMIC DNA]</scope>
    <source>
        <strain evidence="5 6">CECT 8811</strain>
    </source>
</reference>
<dbReference type="Pfam" id="PF00072">
    <property type="entry name" value="Response_reg"/>
    <property type="match status" value="1"/>
</dbReference>
<keyword evidence="6" id="KW-1185">Reference proteome</keyword>
<dbReference type="EMBL" id="OMOI01000001">
    <property type="protein sequence ID" value="SPF75330.1"/>
    <property type="molecule type" value="Genomic_DNA"/>
</dbReference>
<dbReference type="InterPro" id="IPR011006">
    <property type="entry name" value="CheY-like_superfamily"/>
</dbReference>
<accession>A0A2R8AH14</accession>
<keyword evidence="1" id="KW-0238">DNA-binding</keyword>
<gene>
    <name evidence="5" type="primary">degU_1</name>
    <name evidence="5" type="ORF">ALP8811_00317</name>
</gene>
<evidence type="ECO:0000313" key="5">
    <source>
        <dbReference type="EMBL" id="SPF75330.1"/>
    </source>
</evidence>
<dbReference type="InterPro" id="IPR000792">
    <property type="entry name" value="Tscrpt_reg_LuxR_C"/>
</dbReference>
<evidence type="ECO:0000256" key="2">
    <source>
        <dbReference type="PROSITE-ProRule" id="PRU00169"/>
    </source>
</evidence>
<keyword evidence="2" id="KW-0597">Phosphoprotein</keyword>
<proteinExistence type="predicted"/>
<dbReference type="PROSITE" id="PS50110">
    <property type="entry name" value="RESPONSE_REGULATORY"/>
    <property type="match status" value="1"/>
</dbReference>
<dbReference type="PANTHER" id="PTHR45566">
    <property type="entry name" value="HTH-TYPE TRANSCRIPTIONAL REGULATOR YHJB-RELATED"/>
    <property type="match status" value="1"/>
</dbReference>
<dbReference type="SUPFAM" id="SSF46894">
    <property type="entry name" value="C-terminal effector domain of the bipartite response regulators"/>
    <property type="match status" value="1"/>
</dbReference>
<dbReference type="PROSITE" id="PS50043">
    <property type="entry name" value="HTH_LUXR_2"/>
    <property type="match status" value="1"/>
</dbReference>
<evidence type="ECO:0000259" key="3">
    <source>
        <dbReference type="PROSITE" id="PS50043"/>
    </source>
</evidence>
<dbReference type="InterPro" id="IPR016032">
    <property type="entry name" value="Sig_transdc_resp-reg_C-effctor"/>
</dbReference>
<name>A0A2R8AH14_9RHOB</name>
<evidence type="ECO:0000256" key="1">
    <source>
        <dbReference type="ARBA" id="ARBA00023125"/>
    </source>
</evidence>
<feature type="domain" description="Response regulatory" evidence="4">
    <location>
        <begin position="31"/>
        <end position="147"/>
    </location>
</feature>
<dbReference type="Pfam" id="PF00196">
    <property type="entry name" value="GerE"/>
    <property type="match status" value="1"/>
</dbReference>
<dbReference type="PRINTS" id="PR00038">
    <property type="entry name" value="HTHLUXR"/>
</dbReference>
<sequence>MRVFVAVPIQRPVVAGRALTLDAKVRSSAVRILIASDDPALQRKALSAAGARGMPVPSSFDNMQRVLDALASPPGFDCAIIDYRLPDLGGLKTIEKLCRRDRRLAVVLLLPKKELAASRQALQTGACAGAPVEISETALASILTLINEDLGLMVFPKAQKPSFERDGTGLSRREKQILDSLCEGQQNKEIAHMFGIQEVTVKMHMRSIITKLGAKNRTHAAMIALRNGIV</sequence>
<dbReference type="GO" id="GO:0006355">
    <property type="term" value="P:regulation of DNA-templated transcription"/>
    <property type="evidence" value="ECO:0007669"/>
    <property type="project" value="InterPro"/>
</dbReference>
<dbReference type="InterPro" id="IPR001789">
    <property type="entry name" value="Sig_transdc_resp-reg_receiver"/>
</dbReference>